<evidence type="ECO:0000259" key="2">
    <source>
        <dbReference type="Pfam" id="PF00884"/>
    </source>
</evidence>
<dbReference type="SUPFAM" id="SSF53649">
    <property type="entry name" value="Alkaline phosphatase-like"/>
    <property type="match status" value="1"/>
</dbReference>
<dbReference type="RefSeq" id="WP_283486642.1">
    <property type="nucleotide sequence ID" value="NZ_CP125947.1"/>
</dbReference>
<dbReference type="InterPro" id="IPR017850">
    <property type="entry name" value="Alkaline_phosphatase_core_sf"/>
</dbReference>
<dbReference type="EMBL" id="CP125947">
    <property type="protein sequence ID" value="WHS65540.1"/>
    <property type="molecule type" value="Genomic_DNA"/>
</dbReference>
<organism evidence="3 4">
    <name type="scientific">Comamonas resistens</name>
    <dbReference type="NCBI Taxonomy" id="3046670"/>
    <lineage>
        <taxon>Bacteria</taxon>
        <taxon>Pseudomonadati</taxon>
        <taxon>Pseudomonadota</taxon>
        <taxon>Betaproteobacteria</taxon>
        <taxon>Burkholderiales</taxon>
        <taxon>Comamonadaceae</taxon>
        <taxon>Comamonas</taxon>
    </lineage>
</organism>
<keyword evidence="1" id="KW-1133">Transmembrane helix</keyword>
<evidence type="ECO:0000256" key="1">
    <source>
        <dbReference type="SAM" id="Phobius"/>
    </source>
</evidence>
<dbReference type="Proteomes" id="UP001240697">
    <property type="component" value="Chromosome"/>
</dbReference>
<accession>A0ABY8SSU8</accession>
<keyword evidence="4" id="KW-1185">Reference proteome</keyword>
<sequence length="465" mass="51897">MQHGKQLAGEWKTASAALGSLLLPMLPGLAAALTLQVYRPWFWAEFLLLALAARGRPLWFAAGLTVLWLADFLFAFAQINLSSDYGDVLELLGFLPYANTSWILAGIAGLVALAAWGWLCVRVHRMGSPGRSMLLWALAIMGVAVAVPRLDGFNHTEDKLYGIRQAKLAGSWMLDSRFMQQAMAFYEEGYAPDVGVFRPIAPKQSAVSRFSDLNQGAAMPDKLLLVVVESWGLARNEVENQFWRDLWRAPILRQLDTGIVHSQGSTLQGELRELCGLIPQTLRIDDVPQAENCLPNRLRTQGWQTRAFNGASPRMYRNGNWYPQIGFAQRSFLPELIADGRLCSNMPGICDYSITDRVIQTLHEPGRQFSYWMTLNSHTPYKLADLSSPDVPDRVCPVLQLEGARCAHAALLYDFMQSLKGALLRHPLPGLRIVLVGDHQPKFFDADSRDAFIEGQVPYLVIEVD</sequence>
<evidence type="ECO:0000313" key="4">
    <source>
        <dbReference type="Proteomes" id="UP001240697"/>
    </source>
</evidence>
<keyword evidence="1" id="KW-0472">Membrane</keyword>
<keyword evidence="1" id="KW-0812">Transmembrane</keyword>
<feature type="domain" description="Sulfatase N-terminal" evidence="2">
    <location>
        <begin position="272"/>
        <end position="383"/>
    </location>
</feature>
<feature type="transmembrane region" description="Helical" evidence="1">
    <location>
        <begin position="133"/>
        <end position="150"/>
    </location>
</feature>
<dbReference type="InterPro" id="IPR000917">
    <property type="entry name" value="Sulfatase_N"/>
</dbReference>
<reference evidence="3 4" key="1">
    <citation type="submission" date="2023-05" db="EMBL/GenBank/DDBJ databases">
        <authorList>
            <person name="Yin Y."/>
            <person name="Lu Z."/>
        </authorList>
    </citation>
    <scope>NUCLEOTIDE SEQUENCE [LARGE SCALE GENOMIC DNA]</scope>
    <source>
        <strain evidence="3 4">ZM22</strain>
    </source>
</reference>
<feature type="transmembrane region" description="Helical" evidence="1">
    <location>
        <begin position="101"/>
        <end position="121"/>
    </location>
</feature>
<name>A0ABY8SSU8_9BURK</name>
<dbReference type="Pfam" id="PF00884">
    <property type="entry name" value="Sulfatase"/>
    <property type="match status" value="1"/>
</dbReference>
<evidence type="ECO:0000313" key="3">
    <source>
        <dbReference type="EMBL" id="WHS65540.1"/>
    </source>
</evidence>
<feature type="transmembrane region" description="Helical" evidence="1">
    <location>
        <begin position="58"/>
        <end position="81"/>
    </location>
</feature>
<proteinExistence type="predicted"/>
<dbReference type="Gene3D" id="3.40.720.10">
    <property type="entry name" value="Alkaline Phosphatase, subunit A"/>
    <property type="match status" value="1"/>
</dbReference>
<gene>
    <name evidence="3" type="ORF">QMY55_24305</name>
</gene>
<feature type="transmembrane region" description="Helical" evidence="1">
    <location>
        <begin position="16"/>
        <end position="38"/>
    </location>
</feature>
<protein>
    <recommendedName>
        <fullName evidence="2">Sulfatase N-terminal domain-containing protein</fullName>
    </recommendedName>
</protein>